<proteinExistence type="predicted"/>
<dbReference type="RefSeq" id="WP_119085103.1">
    <property type="nucleotide sequence ID" value="NZ_QXIY01000005.1"/>
</dbReference>
<sequence>MTTLVKQLESVQRVLIQASLKPVQGDRFQPTGFPDIGAATYTLADGTEMLLVESAQSMANRLESVIWDAAAQDVVAPLKGLPFIAAELPDGDHTTSLQEAHRLNSPYFLVSDEKEAPLQKMLKAETGYARDKSVDRPKFARFLYGHDTDTLLHGVFMANIEGGRLRLPRALSSFVEARDVRVASSGGVKNDVIDPSGNTKNGFGNVPFHRTEFVASSITAYFNLDLAQLRGYGLGDTAFELLVALALYKIRLLLNSGMRLRTACDLVPSDLVVTAPIGFVIPQAAELEAALRELIARSIAEKLFADPPVTRLTVSAKALKAKKKTEDAKKKEAAGETDQQPPDESSVQ</sequence>
<organism evidence="2 3">
    <name type="scientific">Candidatus Cryosericum septentrionale</name>
    <dbReference type="NCBI Taxonomy" id="2290913"/>
    <lineage>
        <taxon>Bacteria</taxon>
        <taxon>Pseudomonadati</taxon>
        <taxon>Caldisericota/Cryosericota group</taxon>
        <taxon>Candidatus Cryosericota</taxon>
        <taxon>Candidatus Cryosericia</taxon>
        <taxon>Candidatus Cryosericales</taxon>
        <taxon>Candidatus Cryosericaceae</taxon>
        <taxon>Candidatus Cryosericum</taxon>
    </lineage>
</organism>
<dbReference type="EMBL" id="QXIY01000005">
    <property type="protein sequence ID" value="RIE17375.1"/>
    <property type="molecule type" value="Genomic_DNA"/>
</dbReference>
<evidence type="ECO:0000313" key="2">
    <source>
        <dbReference type="EMBL" id="RIE17375.1"/>
    </source>
</evidence>
<feature type="compositionally biased region" description="Basic and acidic residues" evidence="1">
    <location>
        <begin position="324"/>
        <end position="334"/>
    </location>
</feature>
<evidence type="ECO:0000313" key="3">
    <source>
        <dbReference type="Proteomes" id="UP000266113"/>
    </source>
</evidence>
<keyword evidence="3" id="KW-1185">Reference proteome</keyword>
<dbReference type="NCBIfam" id="TIGR02570">
    <property type="entry name" value="cas7_GSU0053"/>
    <property type="match status" value="1"/>
</dbReference>
<dbReference type="Proteomes" id="UP000266113">
    <property type="component" value="Unassembled WGS sequence"/>
</dbReference>
<dbReference type="OrthoDB" id="3464590at2"/>
<reference evidence="2 3" key="1">
    <citation type="submission" date="2018-09" db="EMBL/GenBank/DDBJ databases">
        <title>Discovery and Ecogenomic Context for Candidatus Cryosericales, a Global Caldiserica Order Active in Thawing Permafrost.</title>
        <authorList>
            <person name="Martinez M.A."/>
            <person name="Woodcroft B.J."/>
            <person name="Ignacio Espinoza J.C."/>
            <person name="Zayed A."/>
            <person name="Singleton C.M."/>
            <person name="Boyd J."/>
            <person name="Li Y.-F."/>
            <person name="Purvine S."/>
            <person name="Maughan H."/>
            <person name="Hodgkins S.B."/>
            <person name="Anderson D."/>
            <person name="Sederholm M."/>
            <person name="Temperton B."/>
            <person name="Saleska S.R."/>
            <person name="Tyson G.W."/>
            <person name="Rich V.I."/>
        </authorList>
    </citation>
    <scope>NUCLEOTIDE SEQUENCE [LARGE SCALE GENOMIC DNA]</scope>
    <source>
        <strain evidence="2 3">SMC1</strain>
    </source>
</reference>
<name>A0A398DQ72_9BACT</name>
<accession>A0A398DQ72</accession>
<dbReference type="Pfam" id="PF09617">
    <property type="entry name" value="Cas_GSU0053"/>
    <property type="match status" value="1"/>
</dbReference>
<feature type="compositionally biased region" description="Polar residues" evidence="1">
    <location>
        <begin position="337"/>
        <end position="348"/>
    </location>
</feature>
<dbReference type="AlphaFoldDB" id="A0A398DQ72"/>
<protein>
    <submittedName>
        <fullName evidence="2">Type I-U CRISPR-associated protein Cas7</fullName>
    </submittedName>
</protein>
<comment type="caution">
    <text evidence="2">The sequence shown here is derived from an EMBL/GenBank/DDBJ whole genome shotgun (WGS) entry which is preliminary data.</text>
</comment>
<feature type="region of interest" description="Disordered" evidence="1">
    <location>
        <begin position="319"/>
        <end position="348"/>
    </location>
</feature>
<dbReference type="InterPro" id="IPR013403">
    <property type="entry name" value="CRISPR-assoc_prot_Csb1/Cas7u"/>
</dbReference>
<gene>
    <name evidence="2" type="primary">cas7u</name>
    <name evidence="2" type="ORF">SMC1_01795</name>
</gene>
<evidence type="ECO:0000256" key="1">
    <source>
        <dbReference type="SAM" id="MobiDB-lite"/>
    </source>
</evidence>